<accession>A0A2U7UC22</accession>
<proteinExistence type="predicted"/>
<name>A0A2U7UC22_9VIRU</name>
<organism evidence="1">
    <name type="scientific">Pandoravirus neocaledonia</name>
    <dbReference type="NCBI Taxonomy" id="2107708"/>
    <lineage>
        <taxon>Viruses</taxon>
        <taxon>Pandoravirus</taxon>
    </lineage>
</organism>
<protein>
    <recommendedName>
        <fullName evidence="2">DUF5848 domain-containing protein</fullName>
    </recommendedName>
</protein>
<evidence type="ECO:0008006" key="2">
    <source>
        <dbReference type="Google" id="ProtNLM"/>
    </source>
</evidence>
<evidence type="ECO:0000313" key="1">
    <source>
        <dbReference type="EMBL" id="AVK75983.1"/>
    </source>
</evidence>
<gene>
    <name evidence="1" type="ORF">pneo_cds_376</name>
</gene>
<dbReference type="Proteomes" id="UP000249287">
    <property type="component" value="Segment"/>
</dbReference>
<dbReference type="KEGG" id="vg:36842193"/>
<dbReference type="EMBL" id="MG011690">
    <property type="protein sequence ID" value="AVK75983.1"/>
    <property type="molecule type" value="Genomic_DNA"/>
</dbReference>
<sequence length="416" mass="43803">MHAGLFQERRGQHVPDIDSLSVDAYVDMATAVVLYALDRRDALAADLDQLALLGVIERDLLGAQHARPSRQALVASAARFWRGLASLAGGGRATSLMTPDDARHWRASLARWPPTPLTVARYLNERSPCRPPPGLVAPRDDERQGSIMPSPLVERTDVNRADAVLEWLAVDLDRRLGVGRTPDSVAYDMRTVPHVIWCGRDAERDLTLFILVDEPTATPRAAARMVLADPGRTPSVTPLPGVGAGGGVWSGAPLAMAFTGAAGPGDTRATEATFVGQPSRLRRAIMAAGAATYAMRVVRLAPGALARAADRGRAVWTAFELAHALDNNRRRHGAGGADAAVVSAARAIRCALAGLIDRDEADEAAGRPVASALDALAPPFWDAACLLGVGIKALTRATAFEAATLASSAARVALGS</sequence>
<dbReference type="GeneID" id="36842193"/>
<reference evidence="1" key="1">
    <citation type="journal article" date="2018" name="Nat. Commun.">
        <title>Diversity and evolution of the emerging Pandoraviridae family.</title>
        <authorList>
            <person name="Legendre M."/>
            <person name="Fabre E."/>
            <person name="Poirot O."/>
            <person name="Jeudy S."/>
            <person name="Lartigue A."/>
            <person name="Alempic J.M."/>
            <person name="Beucher L."/>
            <person name="Philippe N."/>
            <person name="Bertaux L."/>
            <person name="Christo-Foroux E."/>
            <person name="Labadie K."/>
            <person name="Coute Y."/>
            <person name="Abergel C."/>
            <person name="Claverie J.M."/>
        </authorList>
    </citation>
    <scope>NUCLEOTIDE SEQUENCE [LARGE SCALE GENOMIC DNA]</scope>
    <source>
        <strain evidence="1">Neocaledonia</strain>
    </source>
</reference>
<dbReference type="RefSeq" id="YP_009481986.1">
    <property type="nucleotide sequence ID" value="NC_037666.1"/>
</dbReference>